<dbReference type="RefSeq" id="WP_021170981.1">
    <property type="nucleotide sequence ID" value="NZ_CTRP01000014.1"/>
</dbReference>
<dbReference type="InterPro" id="IPR051796">
    <property type="entry name" value="ISF_SsuE-like"/>
</dbReference>
<name>A0A0U1L2F7_9FIRM</name>
<dbReference type="InterPro" id="IPR005025">
    <property type="entry name" value="FMN_Rdtase-like_dom"/>
</dbReference>
<dbReference type="GO" id="GO:0016491">
    <property type="term" value="F:oxidoreductase activity"/>
    <property type="evidence" value="ECO:0007669"/>
    <property type="project" value="InterPro"/>
</dbReference>
<evidence type="ECO:0000256" key="2">
    <source>
        <dbReference type="ARBA" id="ARBA00022643"/>
    </source>
</evidence>
<proteinExistence type="predicted"/>
<evidence type="ECO:0000313" key="5">
    <source>
        <dbReference type="Proteomes" id="UP000049855"/>
    </source>
</evidence>
<evidence type="ECO:0000256" key="1">
    <source>
        <dbReference type="ARBA" id="ARBA00022630"/>
    </source>
</evidence>
<dbReference type="AlphaFoldDB" id="A0A0U1L2F7"/>
<feature type="domain" description="NADPH-dependent FMN reductase-like" evidence="3">
    <location>
        <begin position="1"/>
        <end position="158"/>
    </location>
</feature>
<accession>A0A0U1L2F7</accession>
<keyword evidence="2" id="KW-0288">FMN</keyword>
<dbReference type="PANTHER" id="PTHR43278">
    <property type="entry name" value="NAD(P)H-DEPENDENT FMN-CONTAINING OXIDOREDUCTASE YWQN-RELATED"/>
    <property type="match status" value="1"/>
</dbReference>
<dbReference type="Gene3D" id="3.40.50.360">
    <property type="match status" value="1"/>
</dbReference>
<dbReference type="PANTHER" id="PTHR43278:SF4">
    <property type="entry name" value="NAD(P)H-DEPENDENT FMN-CONTAINING OXIDOREDUCTASE YWQN-RELATED"/>
    <property type="match status" value="1"/>
</dbReference>
<evidence type="ECO:0000259" key="3">
    <source>
        <dbReference type="Pfam" id="PF03358"/>
    </source>
</evidence>
<keyword evidence="1" id="KW-0285">Flavoprotein</keyword>
<sequence>MKVLGINGSPRRDGNTAILIRTIFNELHAQGINTELIQLSEVAIDGCIACGGCMKVQNERCVKINDDFNNCFSKMVAADGIILGSPVYSAGVTSQIKALIDRASIVLAANRGLFKYKVGAAVVSARRGGAISAVDTLHHFLHSKEMFLVGSTYWNMAYGREISEVENDMEGMANMRNIGENMAWLLKKIHS</sequence>
<organism evidence="4 5">
    <name type="scientific">Sporomusa ovata</name>
    <dbReference type="NCBI Taxonomy" id="2378"/>
    <lineage>
        <taxon>Bacteria</taxon>
        <taxon>Bacillati</taxon>
        <taxon>Bacillota</taxon>
        <taxon>Negativicutes</taxon>
        <taxon>Selenomonadales</taxon>
        <taxon>Sporomusaceae</taxon>
        <taxon>Sporomusa</taxon>
    </lineage>
</organism>
<keyword evidence="5" id="KW-1185">Reference proteome</keyword>
<gene>
    <name evidence="4" type="ORF">SpAn4DRAFT_0177</name>
</gene>
<dbReference type="InterPro" id="IPR029039">
    <property type="entry name" value="Flavoprotein-like_sf"/>
</dbReference>
<protein>
    <submittedName>
        <fullName evidence="4">Iron-sulfur flavoprotein</fullName>
    </submittedName>
</protein>
<dbReference type="Pfam" id="PF03358">
    <property type="entry name" value="FMN_red"/>
    <property type="match status" value="1"/>
</dbReference>
<dbReference type="EMBL" id="CTRP01000014">
    <property type="protein sequence ID" value="CQR73715.1"/>
    <property type="molecule type" value="Genomic_DNA"/>
</dbReference>
<dbReference type="Proteomes" id="UP000049855">
    <property type="component" value="Unassembled WGS sequence"/>
</dbReference>
<dbReference type="SUPFAM" id="SSF52218">
    <property type="entry name" value="Flavoproteins"/>
    <property type="match status" value="1"/>
</dbReference>
<reference evidence="5" key="1">
    <citation type="submission" date="2015-03" db="EMBL/GenBank/DDBJ databases">
        <authorList>
            <person name="Nijsse Bart"/>
        </authorList>
    </citation>
    <scope>NUCLEOTIDE SEQUENCE [LARGE SCALE GENOMIC DNA]</scope>
</reference>
<evidence type="ECO:0000313" key="4">
    <source>
        <dbReference type="EMBL" id="CQR73715.1"/>
    </source>
</evidence>